<accession>I2H6A6</accession>
<keyword evidence="3 8" id="KW-0507">mRNA processing</keyword>
<dbReference type="HOGENOM" id="CLU_072877_0_0_1"/>
<dbReference type="eggNOG" id="KOG2560">
    <property type="taxonomic scope" value="Eukaryota"/>
</dbReference>
<evidence type="ECO:0000256" key="1">
    <source>
        <dbReference type="ARBA" id="ARBA00004123"/>
    </source>
</evidence>
<dbReference type="PROSITE" id="PS50158">
    <property type="entry name" value="ZF_CCHC"/>
    <property type="match status" value="1"/>
</dbReference>
<dbReference type="GO" id="GO:0071021">
    <property type="term" value="C:U2-type post-spliceosomal complex"/>
    <property type="evidence" value="ECO:0007669"/>
    <property type="project" value="EnsemblFungi"/>
</dbReference>
<evidence type="ECO:0000313" key="12">
    <source>
        <dbReference type="Proteomes" id="UP000002866"/>
    </source>
</evidence>
<dbReference type="GO" id="GO:0008270">
    <property type="term" value="F:zinc ion binding"/>
    <property type="evidence" value="ECO:0007669"/>
    <property type="project" value="UniProtKB-KW"/>
</dbReference>
<dbReference type="InterPro" id="IPR039974">
    <property type="entry name" value="Splicing_factor_SLU7"/>
</dbReference>
<dbReference type="InParanoid" id="I2H6A6"/>
<keyword evidence="7" id="KW-0862">Zinc</keyword>
<feature type="compositionally biased region" description="Basic and acidic residues" evidence="9">
    <location>
        <begin position="22"/>
        <end position="34"/>
    </location>
</feature>
<dbReference type="PANTHER" id="PTHR12942">
    <property type="entry name" value="STEP II SPLICING FACTOR SLU7"/>
    <property type="match status" value="1"/>
</dbReference>
<evidence type="ECO:0000256" key="2">
    <source>
        <dbReference type="ARBA" id="ARBA00007203"/>
    </source>
</evidence>
<comment type="function">
    <text evidence="8">Involved in pre-mRNA splicing.</text>
</comment>
<protein>
    <recommendedName>
        <fullName evidence="8">Pre-mRNA-splicing factor SLU7</fullName>
    </recommendedName>
</protein>
<feature type="compositionally biased region" description="Basic and acidic residues" evidence="9">
    <location>
        <begin position="41"/>
        <end position="53"/>
    </location>
</feature>
<evidence type="ECO:0000256" key="6">
    <source>
        <dbReference type="ARBA" id="ARBA00023242"/>
    </source>
</evidence>
<sequence>MRTNNKNKKAKNNRNSNGSGGKSHENLHIPKYIRDQPWYYKDNKQLKKEKDNDTSDGTSSEDRPDYLVHHRQDKDKNSGIGIDNNNEAKVGKGINDEFVSSTDMNDKSMEQCDNCGLQGHVMKDCIELPQKKKRKYMEENEEKLKIQIRKDHEKDYDAKQDRWFGYDGSEYDEALAKWQTMKSEGAKKELNEEENDIDINILIEITKLGLDVKESLTYLEDCKEIQKGKSVTSVRLREDKAAYLNDINNTNHETNYDPKSRIYKSEELGKVDDKGKIFRRHLTGEGKEFNALNELARELSKKEGIKDEVKDIGKINHVLIANPTKYDQLKKRQQQQKERDSASETKKIVELKDCEAKKVTGTTISKKSKNLLKDLYG</sequence>
<keyword evidence="5 8" id="KW-0508">mRNA splicing</keyword>
<dbReference type="GO" id="GO:0000386">
    <property type="term" value="F:second spliceosomal transesterification activity"/>
    <property type="evidence" value="ECO:0007669"/>
    <property type="project" value="EnsemblFungi"/>
</dbReference>
<dbReference type="GO" id="GO:0000350">
    <property type="term" value="P:generation of catalytic spliceosome for second transesterification step"/>
    <property type="evidence" value="ECO:0007669"/>
    <property type="project" value="EnsemblFungi"/>
</dbReference>
<dbReference type="STRING" id="1071380.I2H6A6"/>
<keyword evidence="4 8" id="KW-0747">Spliceosome</keyword>
<dbReference type="GeneID" id="14497017"/>
<name>I2H6A6_HENB6</name>
<dbReference type="GO" id="GO:0000974">
    <property type="term" value="C:Prp19 complex"/>
    <property type="evidence" value="ECO:0007669"/>
    <property type="project" value="EnsemblFungi"/>
</dbReference>
<evidence type="ECO:0000313" key="11">
    <source>
        <dbReference type="EMBL" id="CCH61908.1"/>
    </source>
</evidence>
<evidence type="ECO:0000256" key="5">
    <source>
        <dbReference type="ARBA" id="ARBA00023187"/>
    </source>
</evidence>
<keyword evidence="7" id="KW-0863">Zinc-finger</keyword>
<evidence type="ECO:0000256" key="7">
    <source>
        <dbReference type="PROSITE-ProRule" id="PRU00047"/>
    </source>
</evidence>
<dbReference type="GO" id="GO:0030628">
    <property type="term" value="F:pre-mRNA 3'-splice site binding"/>
    <property type="evidence" value="ECO:0007669"/>
    <property type="project" value="UniProtKB-UniRule"/>
</dbReference>
<dbReference type="PANTHER" id="PTHR12942:SF2">
    <property type="entry name" value="PRE-MRNA-SPLICING FACTOR SLU7"/>
    <property type="match status" value="1"/>
</dbReference>
<evidence type="ECO:0000259" key="10">
    <source>
        <dbReference type="PROSITE" id="PS50158"/>
    </source>
</evidence>
<comment type="similarity">
    <text evidence="2 8">Belongs to the SLU7 family.</text>
</comment>
<dbReference type="OrthoDB" id="249612at2759"/>
<proteinExistence type="inferred from homology"/>
<dbReference type="InterPro" id="IPR021715">
    <property type="entry name" value="Slu7_dom"/>
</dbReference>
<dbReference type="EMBL" id="HE806321">
    <property type="protein sequence ID" value="CCH61908.1"/>
    <property type="molecule type" value="Genomic_DNA"/>
</dbReference>
<dbReference type="KEGG" id="tbl:TBLA_0F03730"/>
<keyword evidence="6 8" id="KW-0539">Nucleus</keyword>
<dbReference type="OMA" id="KSKMFRR"/>
<dbReference type="Pfam" id="PF11708">
    <property type="entry name" value="Slu7"/>
    <property type="match status" value="1"/>
</dbReference>
<feature type="compositionally biased region" description="Basic residues" evidence="9">
    <location>
        <begin position="1"/>
        <end position="12"/>
    </location>
</feature>
<evidence type="ECO:0000256" key="8">
    <source>
        <dbReference type="RuleBase" id="RU367071"/>
    </source>
</evidence>
<dbReference type="Proteomes" id="UP000002866">
    <property type="component" value="Chromosome 6"/>
</dbReference>
<reference evidence="11 12" key="1">
    <citation type="journal article" date="2011" name="Proc. Natl. Acad. Sci. U.S.A.">
        <title>Evolutionary erosion of yeast sex chromosomes by mating-type switching accidents.</title>
        <authorList>
            <person name="Gordon J.L."/>
            <person name="Armisen D."/>
            <person name="Proux-Wera E."/>
            <person name="Oheigeartaigh S.S."/>
            <person name="Byrne K.P."/>
            <person name="Wolfe K.H."/>
        </authorList>
    </citation>
    <scope>NUCLEOTIDE SEQUENCE [LARGE SCALE GENOMIC DNA]</scope>
    <source>
        <strain evidence="12">ATCC 34711 / CBS 6284 / DSM 70876 / NBRC 10599 / NRRL Y-10934 / UCD 77-7</strain>
    </source>
</reference>
<organism evidence="11 12">
    <name type="scientific">Henningerozyma blattae (strain ATCC 34711 / CBS 6284 / DSM 70876 / NBRC 10599 / NRRL Y-10934 / UCD 77-7)</name>
    <name type="common">Yeast</name>
    <name type="synonym">Tetrapisispora blattae</name>
    <dbReference type="NCBI Taxonomy" id="1071380"/>
    <lineage>
        <taxon>Eukaryota</taxon>
        <taxon>Fungi</taxon>
        <taxon>Dikarya</taxon>
        <taxon>Ascomycota</taxon>
        <taxon>Saccharomycotina</taxon>
        <taxon>Saccharomycetes</taxon>
        <taxon>Saccharomycetales</taxon>
        <taxon>Saccharomycetaceae</taxon>
        <taxon>Henningerozyma</taxon>
    </lineage>
</organism>
<evidence type="ECO:0000256" key="3">
    <source>
        <dbReference type="ARBA" id="ARBA00022664"/>
    </source>
</evidence>
<dbReference type="InterPro" id="IPR001878">
    <property type="entry name" value="Znf_CCHC"/>
</dbReference>
<gene>
    <name evidence="11" type="primary">TBLA0F03730</name>
    <name evidence="11" type="ORF">TBLA_0F03730</name>
</gene>
<evidence type="ECO:0000256" key="4">
    <source>
        <dbReference type="ARBA" id="ARBA00022728"/>
    </source>
</evidence>
<feature type="compositionally biased region" description="Basic and acidic residues" evidence="9">
    <location>
        <begin position="60"/>
        <end position="77"/>
    </location>
</feature>
<keyword evidence="12" id="KW-1185">Reference proteome</keyword>
<keyword evidence="7" id="KW-0479">Metal-binding</keyword>
<feature type="region of interest" description="Disordered" evidence="9">
    <location>
        <begin position="1"/>
        <end position="88"/>
    </location>
</feature>
<dbReference type="RefSeq" id="XP_004181427.1">
    <property type="nucleotide sequence ID" value="XM_004181379.1"/>
</dbReference>
<evidence type="ECO:0000256" key="9">
    <source>
        <dbReference type="SAM" id="MobiDB-lite"/>
    </source>
</evidence>
<feature type="domain" description="CCHC-type" evidence="10">
    <location>
        <begin position="112"/>
        <end position="125"/>
    </location>
</feature>
<dbReference type="FunCoup" id="I2H6A6">
    <property type="interactions" value="557"/>
</dbReference>
<dbReference type="AlphaFoldDB" id="I2H6A6"/>
<comment type="subcellular location">
    <subcellularLocation>
        <location evidence="1 8">Nucleus</location>
    </subcellularLocation>
</comment>
<comment type="subunit">
    <text evidence="8">Associated with the spliceosome.</text>
</comment>